<sequence length="110" mass="12444">MNLDNNTKKTACPFCASELTKERARCNQCGAERVVNYINPEERRLILILRMALGVVSVLVFWLTLALIGNPAVSLVGLLAAIILSWLAPMLYFKRKKRGNVAWVKKPMIW</sequence>
<feature type="transmembrane region" description="Helical" evidence="1">
    <location>
        <begin position="47"/>
        <end position="68"/>
    </location>
</feature>
<accession>A0ABY7HRU9</accession>
<feature type="transmembrane region" description="Helical" evidence="1">
    <location>
        <begin position="74"/>
        <end position="93"/>
    </location>
</feature>
<keyword evidence="1" id="KW-0812">Transmembrane</keyword>
<proteinExistence type="predicted"/>
<keyword evidence="3" id="KW-1185">Reference proteome</keyword>
<evidence type="ECO:0000313" key="2">
    <source>
        <dbReference type="EMBL" id="WAT01742.1"/>
    </source>
</evidence>
<dbReference type="EMBL" id="CP114058">
    <property type="protein sequence ID" value="WAT01742.1"/>
    <property type="molecule type" value="Genomic_DNA"/>
</dbReference>
<keyword evidence="1" id="KW-0472">Membrane</keyword>
<evidence type="ECO:0000256" key="1">
    <source>
        <dbReference type="SAM" id="Phobius"/>
    </source>
</evidence>
<evidence type="ECO:0008006" key="4">
    <source>
        <dbReference type="Google" id="ProtNLM"/>
    </source>
</evidence>
<protein>
    <recommendedName>
        <fullName evidence="4">Zinc ribbon domain-containing protein</fullName>
    </recommendedName>
</protein>
<reference evidence="2" key="1">
    <citation type="submission" date="2022-12" db="EMBL/GenBank/DDBJ databases">
        <title>Complete genome sequence of an Australian strain of Rouxiella badensis DAR84756 and resolution of the R. badensis DSM100043 and R. chamberiensis DSM28324 genomes.</title>
        <authorList>
            <person name="Paul S."/>
            <person name="Anderson P.J."/>
            <person name="Maynard G."/>
            <person name="Dyall-Smith M."/>
            <person name="Kudinha T."/>
        </authorList>
    </citation>
    <scope>NUCLEOTIDE SEQUENCE</scope>
    <source>
        <strain evidence="2">DSM 28324</strain>
    </source>
</reference>
<gene>
    <name evidence="2" type="ORF">O1V66_03125</name>
</gene>
<evidence type="ECO:0000313" key="3">
    <source>
        <dbReference type="Proteomes" id="UP001164712"/>
    </source>
</evidence>
<organism evidence="2 3">
    <name type="scientific">Rouxiella chamberiensis</name>
    <dbReference type="NCBI Taxonomy" id="1513468"/>
    <lineage>
        <taxon>Bacteria</taxon>
        <taxon>Pseudomonadati</taxon>
        <taxon>Pseudomonadota</taxon>
        <taxon>Gammaproteobacteria</taxon>
        <taxon>Enterobacterales</taxon>
        <taxon>Yersiniaceae</taxon>
        <taxon>Rouxiella</taxon>
    </lineage>
</organism>
<dbReference type="Proteomes" id="UP001164712">
    <property type="component" value="Chromosome"/>
</dbReference>
<name>A0ABY7HRU9_9GAMM</name>
<keyword evidence="1" id="KW-1133">Transmembrane helix</keyword>
<dbReference type="RefSeq" id="WP_045047207.1">
    <property type="nucleotide sequence ID" value="NZ_CP114058.1"/>
</dbReference>